<sequence>MNDYRRIFLIPVYNEIEHLPELTKDLYVYMDDSDLAVFVDDASVDGSLDFLRKLKKKNFKILSLKKNTCLGGALKIGFRYINKIDYKGPLITIDGDYQHDLTKLEKYITYYQTMEVDFLLIGRIMGVYPLYKKIGNRIFSLWTSIITGKSFFDVETGYRIMSPEMMKNIEPIFKGIRYSCAQELAVLCSLKGYKIDNSKRSRFRHYRTNTSFKDALINFIVSIVTFFRISTEKYRDI</sequence>
<evidence type="ECO:0000259" key="1">
    <source>
        <dbReference type="Pfam" id="PF00535"/>
    </source>
</evidence>
<dbReference type="PANTHER" id="PTHR48090">
    <property type="entry name" value="UNDECAPRENYL-PHOSPHATE 4-DEOXY-4-FORMAMIDO-L-ARABINOSE TRANSFERASE-RELATED"/>
    <property type="match status" value="1"/>
</dbReference>
<dbReference type="Gene3D" id="3.90.550.10">
    <property type="entry name" value="Spore Coat Polysaccharide Biosynthesis Protein SpsA, Chain A"/>
    <property type="match status" value="1"/>
</dbReference>
<dbReference type="CDD" id="cd04179">
    <property type="entry name" value="DPM_DPG-synthase_like"/>
    <property type="match status" value="1"/>
</dbReference>
<dbReference type="InterPro" id="IPR001173">
    <property type="entry name" value="Glyco_trans_2-like"/>
</dbReference>
<evidence type="ECO:0000313" key="2">
    <source>
        <dbReference type="EMBL" id="PLX15736.1"/>
    </source>
</evidence>
<dbReference type="AlphaFoldDB" id="A0A2N5ZAP5"/>
<protein>
    <recommendedName>
        <fullName evidence="1">Glycosyltransferase 2-like domain-containing protein</fullName>
    </recommendedName>
</protein>
<dbReference type="InterPro" id="IPR050256">
    <property type="entry name" value="Glycosyltransferase_2"/>
</dbReference>
<dbReference type="InterPro" id="IPR029044">
    <property type="entry name" value="Nucleotide-diphossugar_trans"/>
</dbReference>
<name>A0A2N5ZAP5_MUIH1</name>
<organism evidence="2 3">
    <name type="scientific">Muiribacterium halophilum</name>
    <dbReference type="NCBI Taxonomy" id="2053465"/>
    <lineage>
        <taxon>Bacteria</taxon>
        <taxon>Candidatus Muiribacteriota</taxon>
        <taxon>Candidatus Muiribacteriia</taxon>
        <taxon>Candidatus Muiribacteriales</taxon>
        <taxon>Candidatus Muiribacteriaceae</taxon>
        <taxon>Candidatus Muiribacterium</taxon>
    </lineage>
</organism>
<dbReference type="Pfam" id="PF00535">
    <property type="entry name" value="Glycos_transf_2"/>
    <property type="match status" value="1"/>
</dbReference>
<dbReference type="SUPFAM" id="SSF53448">
    <property type="entry name" value="Nucleotide-diphospho-sugar transferases"/>
    <property type="match status" value="1"/>
</dbReference>
<comment type="caution">
    <text evidence="2">The sequence shown here is derived from an EMBL/GenBank/DDBJ whole genome shotgun (WGS) entry which is preliminary data.</text>
</comment>
<gene>
    <name evidence="2" type="ORF">C0601_12225</name>
</gene>
<accession>A0A2N5ZAP5</accession>
<feature type="domain" description="Glycosyltransferase 2-like" evidence="1">
    <location>
        <begin position="9"/>
        <end position="125"/>
    </location>
</feature>
<dbReference type="EMBL" id="PKTG01000130">
    <property type="protein sequence ID" value="PLX15736.1"/>
    <property type="molecule type" value="Genomic_DNA"/>
</dbReference>
<proteinExistence type="predicted"/>
<evidence type="ECO:0000313" key="3">
    <source>
        <dbReference type="Proteomes" id="UP000234857"/>
    </source>
</evidence>
<dbReference type="Proteomes" id="UP000234857">
    <property type="component" value="Unassembled WGS sequence"/>
</dbReference>
<reference evidence="2 3" key="1">
    <citation type="submission" date="2017-11" db="EMBL/GenBank/DDBJ databases">
        <title>Genome-resolved metagenomics identifies genetic mobility, metabolic interactions, and unexpected diversity in perchlorate-reducing communities.</title>
        <authorList>
            <person name="Barnum T.P."/>
            <person name="Figueroa I.A."/>
            <person name="Carlstrom C.I."/>
            <person name="Lucas L.N."/>
            <person name="Engelbrektson A.L."/>
            <person name="Coates J.D."/>
        </authorList>
    </citation>
    <scope>NUCLEOTIDE SEQUENCE [LARGE SCALE GENOMIC DNA]</scope>
    <source>
        <strain evidence="2">BM706</strain>
    </source>
</reference>